<dbReference type="PANTHER" id="PTHR43520">
    <property type="entry name" value="ATP7, ISOFORM B"/>
    <property type="match status" value="1"/>
</dbReference>
<dbReference type="NCBIfam" id="TIGR01511">
    <property type="entry name" value="ATPase-IB1_Cu"/>
    <property type="match status" value="1"/>
</dbReference>
<keyword evidence="5 10" id="KW-0547">Nucleotide-binding</keyword>
<feature type="domain" description="P-type ATPase A" evidence="11">
    <location>
        <begin position="264"/>
        <end position="364"/>
    </location>
</feature>
<dbReference type="InterPro" id="IPR045800">
    <property type="entry name" value="HMBD"/>
</dbReference>
<dbReference type="SFLD" id="SFLDS00003">
    <property type="entry name" value="Haloacid_Dehalogenase"/>
    <property type="match status" value="1"/>
</dbReference>
<dbReference type="Pfam" id="PF19335">
    <property type="entry name" value="HMBD"/>
    <property type="match status" value="2"/>
</dbReference>
<keyword evidence="9 10" id="KW-0472">Membrane</keyword>
<evidence type="ECO:0000259" key="12">
    <source>
        <dbReference type="Pfam" id="PF19335"/>
    </source>
</evidence>
<dbReference type="InterPro" id="IPR059000">
    <property type="entry name" value="ATPase_P-type_domA"/>
</dbReference>
<dbReference type="InterPro" id="IPR044492">
    <property type="entry name" value="P_typ_ATPase_HD_dom"/>
</dbReference>
<evidence type="ECO:0000256" key="8">
    <source>
        <dbReference type="ARBA" id="ARBA00022989"/>
    </source>
</evidence>
<dbReference type="NCBIfam" id="TIGR01525">
    <property type="entry name" value="ATPase-IB_hvy"/>
    <property type="match status" value="1"/>
</dbReference>
<evidence type="ECO:0000313" key="14">
    <source>
        <dbReference type="Proteomes" id="UP001162891"/>
    </source>
</evidence>
<dbReference type="Gene3D" id="2.70.150.10">
    <property type="entry name" value="Calcium-transporting ATPase, cytoplasmic transduction domain A"/>
    <property type="match status" value="1"/>
</dbReference>
<feature type="transmembrane region" description="Helical" evidence="10">
    <location>
        <begin position="750"/>
        <end position="772"/>
    </location>
</feature>
<comment type="subcellular location">
    <subcellularLocation>
        <location evidence="10">Cell membrane</location>
    </subcellularLocation>
    <subcellularLocation>
        <location evidence="1">Endomembrane system</location>
        <topology evidence="1">Multi-pass membrane protein</topology>
    </subcellularLocation>
</comment>
<dbReference type="Pfam" id="PF00702">
    <property type="entry name" value="Hydrolase"/>
    <property type="match status" value="1"/>
</dbReference>
<feature type="domain" description="Heavy metal binding" evidence="12">
    <location>
        <begin position="39"/>
        <end position="65"/>
    </location>
</feature>
<keyword evidence="6 10" id="KW-0067">ATP-binding</keyword>
<evidence type="ECO:0000256" key="6">
    <source>
        <dbReference type="ARBA" id="ARBA00022840"/>
    </source>
</evidence>
<dbReference type="SFLD" id="SFLDG00002">
    <property type="entry name" value="C1.7:_P-type_atpase_like"/>
    <property type="match status" value="1"/>
</dbReference>
<dbReference type="Gene3D" id="3.40.1110.10">
    <property type="entry name" value="Calcium-transporting ATPase, cytoplasmic domain N"/>
    <property type="match status" value="1"/>
</dbReference>
<evidence type="ECO:0000256" key="3">
    <source>
        <dbReference type="ARBA" id="ARBA00022692"/>
    </source>
</evidence>
<gene>
    <name evidence="13" type="ORF">AMOR_14000</name>
</gene>
<dbReference type="SUPFAM" id="SSF81665">
    <property type="entry name" value="Calcium ATPase, transmembrane domain M"/>
    <property type="match status" value="1"/>
</dbReference>
<name>A0ABM7WSK5_9BACT</name>
<feature type="transmembrane region" description="Helical" evidence="10">
    <location>
        <begin position="412"/>
        <end position="432"/>
    </location>
</feature>
<feature type="transmembrane region" description="Helical" evidence="10">
    <location>
        <begin position="161"/>
        <end position="179"/>
    </location>
</feature>
<dbReference type="Proteomes" id="UP001162891">
    <property type="component" value="Chromosome"/>
</dbReference>
<evidence type="ECO:0000256" key="9">
    <source>
        <dbReference type="ARBA" id="ARBA00023136"/>
    </source>
</evidence>
<evidence type="ECO:0000256" key="7">
    <source>
        <dbReference type="ARBA" id="ARBA00022967"/>
    </source>
</evidence>
<dbReference type="PRINTS" id="PR00943">
    <property type="entry name" value="CUATPASE"/>
</dbReference>
<keyword evidence="10" id="KW-1003">Cell membrane</keyword>
<sequence length="779" mass="82489">MHERTNDELDRAPLHRAAVRMTDPGAQAPQLPRASQTTVYVCPMHPDVKQAGPGTCSKCGMALEPTVPAPKPLPTEWVCPMHPEIVRAAPGSCPICGMALEPRTATAEEENPELRDMSRRFWLATFFTVPLLLIAMGMYIPAVERLLSSLMGMRTRTLLELALATPVCSWSAWPFYVRAARSVKNRSLNMFTLIGLGVLVAYAYSVVAALLPGIFPASFRDEAGEVAVYFEAAGVIVTLILLGQVLELRARSQTSAAIQKLLGMAAKSARRIRDDGNEEDVPLDDVRVGDRLRVRPGEKVPVDGRVLEGTSSIDESMVSGEPIPVQKQPGDKVVGATVNGTGSLVMRAEKVGAETLLSRIVAMVAEAQRSRAPIQKLADVVAGYFVPTVVAIAVVTFAIWSVVGPDPRMAHALINAVAVLIIACPCALGLATPMSIMVATGKGATMGVLFRNAEAIEVMRKVDTLVVDKTGTLTEGKPRLVTVLPVAGLDERTLLRLAATLERGSEHPLAAAIVKGSQERGVAPGNVSRFEGITGKGVRGAVEGRTVALGNRALMADLGIELGSFADEAEALRTEGQTVVFVAVEGQRAGLLGVADPIKESTPEAIRALHDEGIRIVMLTGDSRTTAAAVARTLGLDDVVAEVLPDQKVDVVKRLQGEGRFVSMAGDGINDAPALAQAQVGIAMGTGTDVAMESAPVTLVKGDLRGIVRARRLSRSTMRNIKQNLFFAFVYNAAGVPIAAGVLYPFFGLLLSPIIAAAAMSFSSVSVVSNALRLRHAAA</sequence>
<feature type="transmembrane region" description="Helical" evidence="10">
    <location>
        <begin position="377"/>
        <end position="400"/>
    </location>
</feature>
<dbReference type="InterPro" id="IPR027256">
    <property type="entry name" value="P-typ_ATPase_IB"/>
</dbReference>
<reference evidence="14" key="1">
    <citation type="journal article" date="2022" name="Int. J. Syst. Evol. Microbiol.">
        <title>Anaeromyxobacter oryzae sp. nov., Anaeromyxobacter diazotrophicus sp. nov. and Anaeromyxobacter paludicola sp. nov., isolated from paddy soils.</title>
        <authorList>
            <person name="Itoh H."/>
            <person name="Xu Z."/>
            <person name="Mise K."/>
            <person name="Masuda Y."/>
            <person name="Ushijima N."/>
            <person name="Hayakawa C."/>
            <person name="Shiratori Y."/>
            <person name="Senoo K."/>
        </authorList>
    </citation>
    <scope>NUCLEOTIDE SEQUENCE [LARGE SCALE GENOMIC DNA]</scope>
    <source>
        <strain evidence="14">Red232</strain>
    </source>
</reference>
<dbReference type="InterPro" id="IPR008250">
    <property type="entry name" value="ATPase_P-typ_transduc_dom_A_sf"/>
</dbReference>
<dbReference type="SUPFAM" id="SSF56784">
    <property type="entry name" value="HAD-like"/>
    <property type="match status" value="1"/>
</dbReference>
<keyword evidence="8 10" id="KW-1133">Transmembrane helix</keyword>
<dbReference type="PRINTS" id="PR00119">
    <property type="entry name" value="CATATPASE"/>
</dbReference>
<keyword evidence="4 10" id="KW-0479">Metal-binding</keyword>
<evidence type="ECO:0000256" key="4">
    <source>
        <dbReference type="ARBA" id="ARBA00022723"/>
    </source>
</evidence>
<feature type="domain" description="Heavy metal binding" evidence="12">
    <location>
        <begin position="77"/>
        <end position="102"/>
    </location>
</feature>
<dbReference type="SFLD" id="SFLDF00027">
    <property type="entry name" value="p-type_atpase"/>
    <property type="match status" value="1"/>
</dbReference>
<dbReference type="CDD" id="cd02094">
    <property type="entry name" value="P-type_ATPase_Cu-like"/>
    <property type="match status" value="1"/>
</dbReference>
<evidence type="ECO:0000256" key="2">
    <source>
        <dbReference type="ARBA" id="ARBA00006024"/>
    </source>
</evidence>
<feature type="transmembrane region" description="Helical" evidence="10">
    <location>
        <begin position="121"/>
        <end position="141"/>
    </location>
</feature>
<accession>A0ABM7WSK5</accession>
<organism evidence="13 14">
    <name type="scientific">Anaeromyxobacter oryzae</name>
    <dbReference type="NCBI Taxonomy" id="2918170"/>
    <lineage>
        <taxon>Bacteria</taxon>
        <taxon>Pseudomonadati</taxon>
        <taxon>Myxococcota</taxon>
        <taxon>Myxococcia</taxon>
        <taxon>Myxococcales</taxon>
        <taxon>Cystobacterineae</taxon>
        <taxon>Anaeromyxobacteraceae</taxon>
        <taxon>Anaeromyxobacter</taxon>
    </lineage>
</organism>
<feature type="transmembrane region" description="Helical" evidence="10">
    <location>
        <begin position="725"/>
        <end position="744"/>
    </location>
</feature>
<dbReference type="Gene3D" id="3.40.50.1000">
    <property type="entry name" value="HAD superfamily/HAD-like"/>
    <property type="match status" value="1"/>
</dbReference>
<dbReference type="InterPro" id="IPR023298">
    <property type="entry name" value="ATPase_P-typ_TM_dom_sf"/>
</dbReference>
<evidence type="ECO:0000256" key="1">
    <source>
        <dbReference type="ARBA" id="ARBA00004127"/>
    </source>
</evidence>
<dbReference type="SUPFAM" id="SSF81653">
    <property type="entry name" value="Calcium ATPase, transduction domain A"/>
    <property type="match status" value="1"/>
</dbReference>
<keyword evidence="14" id="KW-1185">Reference proteome</keyword>
<dbReference type="NCBIfam" id="TIGR01494">
    <property type="entry name" value="ATPase_P-type"/>
    <property type="match status" value="1"/>
</dbReference>
<keyword evidence="3 10" id="KW-0812">Transmembrane</keyword>
<dbReference type="InterPro" id="IPR023214">
    <property type="entry name" value="HAD_sf"/>
</dbReference>
<dbReference type="PANTHER" id="PTHR43520:SF8">
    <property type="entry name" value="P-TYPE CU(+) TRANSPORTER"/>
    <property type="match status" value="1"/>
</dbReference>
<dbReference type="InterPro" id="IPR036412">
    <property type="entry name" value="HAD-like_sf"/>
</dbReference>
<evidence type="ECO:0000259" key="11">
    <source>
        <dbReference type="Pfam" id="PF00122"/>
    </source>
</evidence>
<comment type="similarity">
    <text evidence="2 10">Belongs to the cation transport ATPase (P-type) (TC 3.A.3) family. Type IB subfamily.</text>
</comment>
<dbReference type="EMBL" id="AP025591">
    <property type="protein sequence ID" value="BDG02404.1"/>
    <property type="molecule type" value="Genomic_DNA"/>
</dbReference>
<dbReference type="InterPro" id="IPR001757">
    <property type="entry name" value="P_typ_ATPase"/>
</dbReference>
<evidence type="ECO:0000313" key="13">
    <source>
        <dbReference type="EMBL" id="BDG02404.1"/>
    </source>
</evidence>
<protein>
    <submittedName>
        <fullName evidence="13">Copper-translocating P-type ATPase</fullName>
    </submittedName>
</protein>
<feature type="transmembrane region" description="Helical" evidence="10">
    <location>
        <begin position="227"/>
        <end position="246"/>
    </location>
</feature>
<keyword evidence="7" id="KW-1278">Translocase</keyword>
<dbReference type="PROSITE" id="PS00154">
    <property type="entry name" value="ATPASE_E1_E2"/>
    <property type="match status" value="1"/>
</dbReference>
<evidence type="ECO:0000256" key="5">
    <source>
        <dbReference type="ARBA" id="ARBA00022741"/>
    </source>
</evidence>
<proteinExistence type="inferred from homology"/>
<evidence type="ECO:0000256" key="10">
    <source>
        <dbReference type="RuleBase" id="RU362081"/>
    </source>
</evidence>
<dbReference type="InterPro" id="IPR023299">
    <property type="entry name" value="ATPase_P-typ_cyto_dom_N"/>
</dbReference>
<dbReference type="InterPro" id="IPR018303">
    <property type="entry name" value="ATPase_P-typ_P_site"/>
</dbReference>
<dbReference type="Pfam" id="PF00122">
    <property type="entry name" value="E1-E2_ATPase"/>
    <property type="match status" value="1"/>
</dbReference>
<feature type="transmembrane region" description="Helical" evidence="10">
    <location>
        <begin position="191"/>
        <end position="215"/>
    </location>
</feature>